<dbReference type="GO" id="GO:0016020">
    <property type="term" value="C:membrane"/>
    <property type="evidence" value="ECO:0007669"/>
    <property type="project" value="UniProtKB-SubCell"/>
</dbReference>
<sequence>MDARFINILILGFGFMFLFTAFQTMGNIEKTVLDSITADDPNFTGDGYISLAIIYAVFAICNWIAPPVISLTGPRCAMLIGAVAYCGFMVSFLWPQTWLLYTASAFLGVGAAIIWTAQGAFLSRCSDETTISRNSGIFWAMLQMSMFFGNLFVYFQFQGKSHIDEATRTLVFSVLIGVGILGFIFLTALRPVHDMSVRHASDIETDDELETTSSTVVVAFKNSVNLFFTKEMLLLGLTFFYTGLELSFFSGVYSPSIGFTIQIGESAKQLVGLSGICIGMGEVFGGIAFGLLGARTSTKIGRDPIVILGFIIHIIAFFLIFLNLPNAANLGDTKDIAYLDPPLASVALLCSFLLGFGDSCYNTQIYSLLGGVFAKKSTEAFSIFKFVQSVAAALSFVYSTHIGLRTQMAILVVFGTIGTIAFYTVEWSQRRKESAEKEMIKSSDDHMMAS</sequence>
<evidence type="ECO:0000256" key="2">
    <source>
        <dbReference type="ARBA" id="ARBA00009172"/>
    </source>
</evidence>
<evidence type="ECO:0000256" key="5">
    <source>
        <dbReference type="ARBA" id="ARBA00023136"/>
    </source>
</evidence>
<dbReference type="Proteomes" id="UP001153620">
    <property type="component" value="Chromosome 2"/>
</dbReference>
<feature type="transmembrane region" description="Helical" evidence="9">
    <location>
        <begin position="100"/>
        <end position="117"/>
    </location>
</feature>
<feature type="transmembrane region" description="Helical" evidence="9">
    <location>
        <begin position="382"/>
        <end position="402"/>
    </location>
</feature>
<dbReference type="CDD" id="cd17407">
    <property type="entry name" value="MFS_MFSD11"/>
    <property type="match status" value="1"/>
</dbReference>
<organism evidence="10 11">
    <name type="scientific">Chironomus riparius</name>
    <dbReference type="NCBI Taxonomy" id="315576"/>
    <lineage>
        <taxon>Eukaryota</taxon>
        <taxon>Metazoa</taxon>
        <taxon>Ecdysozoa</taxon>
        <taxon>Arthropoda</taxon>
        <taxon>Hexapoda</taxon>
        <taxon>Insecta</taxon>
        <taxon>Pterygota</taxon>
        <taxon>Neoptera</taxon>
        <taxon>Endopterygota</taxon>
        <taxon>Diptera</taxon>
        <taxon>Nematocera</taxon>
        <taxon>Chironomoidea</taxon>
        <taxon>Chironomidae</taxon>
        <taxon>Chironominae</taxon>
        <taxon>Chironomus</taxon>
    </lineage>
</organism>
<gene>
    <name evidence="10" type="ORF">CHIRRI_LOCUS5345</name>
</gene>
<evidence type="ECO:0000256" key="9">
    <source>
        <dbReference type="SAM" id="Phobius"/>
    </source>
</evidence>
<accession>A0A9N9RSW9</accession>
<evidence type="ECO:0000256" key="4">
    <source>
        <dbReference type="ARBA" id="ARBA00022989"/>
    </source>
</evidence>
<evidence type="ECO:0000256" key="3">
    <source>
        <dbReference type="ARBA" id="ARBA00022692"/>
    </source>
</evidence>
<feature type="transmembrane region" description="Helical" evidence="9">
    <location>
        <begin position="305"/>
        <end position="322"/>
    </location>
</feature>
<keyword evidence="11" id="KW-1185">Reference proteome</keyword>
<evidence type="ECO:0000313" key="11">
    <source>
        <dbReference type="Proteomes" id="UP001153620"/>
    </source>
</evidence>
<reference evidence="10" key="2">
    <citation type="submission" date="2022-10" db="EMBL/GenBank/DDBJ databases">
        <authorList>
            <consortium name="ENA_rothamsted_submissions"/>
            <consortium name="culmorum"/>
            <person name="King R."/>
        </authorList>
    </citation>
    <scope>NUCLEOTIDE SEQUENCE</scope>
</reference>
<keyword evidence="4 9" id="KW-1133">Transmembrane helix</keyword>
<dbReference type="SUPFAM" id="SSF103473">
    <property type="entry name" value="MFS general substrate transporter"/>
    <property type="match status" value="1"/>
</dbReference>
<feature type="transmembrane region" description="Helical" evidence="9">
    <location>
        <begin position="232"/>
        <end position="253"/>
    </location>
</feature>
<feature type="transmembrane region" description="Helical" evidence="9">
    <location>
        <begin position="273"/>
        <end position="293"/>
    </location>
</feature>
<dbReference type="InterPro" id="IPR036259">
    <property type="entry name" value="MFS_trans_sf"/>
</dbReference>
<comment type="similarity">
    <text evidence="2">Belongs to the unc-93 family.</text>
</comment>
<feature type="transmembrane region" description="Helical" evidence="9">
    <location>
        <begin position="7"/>
        <end position="28"/>
    </location>
</feature>
<feature type="transmembrane region" description="Helical" evidence="9">
    <location>
        <begin position="169"/>
        <end position="189"/>
    </location>
</feature>
<comment type="subcellular location">
    <subcellularLocation>
        <location evidence="1">Membrane</location>
        <topology evidence="1">Multi-pass membrane protein</topology>
    </subcellularLocation>
</comment>
<keyword evidence="6" id="KW-0325">Glycoprotein</keyword>
<dbReference type="EMBL" id="OU895878">
    <property type="protein sequence ID" value="CAG9802434.1"/>
    <property type="molecule type" value="Genomic_DNA"/>
</dbReference>
<dbReference type="Pfam" id="PF05978">
    <property type="entry name" value="UNC-93"/>
    <property type="match status" value="1"/>
</dbReference>
<dbReference type="InterPro" id="IPR010291">
    <property type="entry name" value="Ion_channel_UNC-93"/>
</dbReference>
<evidence type="ECO:0000313" key="10">
    <source>
        <dbReference type="EMBL" id="CAG9802434.1"/>
    </source>
</evidence>
<reference evidence="10" key="1">
    <citation type="submission" date="2022-01" db="EMBL/GenBank/DDBJ databases">
        <authorList>
            <person name="King R."/>
        </authorList>
    </citation>
    <scope>NUCLEOTIDE SEQUENCE</scope>
</reference>
<proteinExistence type="inferred from homology"/>
<dbReference type="Gene3D" id="1.20.1250.20">
    <property type="entry name" value="MFS general substrate transporter like domains"/>
    <property type="match status" value="2"/>
</dbReference>
<dbReference type="PANTHER" id="PTHR23294:SF0">
    <property type="entry name" value="UNC93-LIKE PROTEIN MFSD11"/>
    <property type="match status" value="1"/>
</dbReference>
<evidence type="ECO:0000256" key="7">
    <source>
        <dbReference type="ARBA" id="ARBA00040302"/>
    </source>
</evidence>
<keyword evidence="3 9" id="KW-0812">Transmembrane</keyword>
<evidence type="ECO:0000256" key="1">
    <source>
        <dbReference type="ARBA" id="ARBA00004141"/>
    </source>
</evidence>
<evidence type="ECO:0000256" key="6">
    <source>
        <dbReference type="ARBA" id="ARBA00023180"/>
    </source>
</evidence>
<feature type="transmembrane region" description="Helical" evidence="9">
    <location>
        <begin position="408"/>
        <end position="425"/>
    </location>
</feature>
<keyword evidence="5 9" id="KW-0472">Membrane</keyword>
<feature type="transmembrane region" description="Helical" evidence="9">
    <location>
        <begin position="342"/>
        <end position="361"/>
    </location>
</feature>
<protein>
    <recommendedName>
        <fullName evidence="7">UNC93-like protein MFSD11</fullName>
    </recommendedName>
    <alternativeName>
        <fullName evidence="8">Major facilitator superfamily domain-containing protein 11</fullName>
    </alternativeName>
</protein>
<evidence type="ECO:0000256" key="8">
    <source>
        <dbReference type="ARBA" id="ARBA00041910"/>
    </source>
</evidence>
<feature type="transmembrane region" description="Helical" evidence="9">
    <location>
        <begin position="48"/>
        <end position="65"/>
    </location>
</feature>
<feature type="transmembrane region" description="Helical" evidence="9">
    <location>
        <begin position="137"/>
        <end position="157"/>
    </location>
</feature>
<dbReference type="OrthoDB" id="196103at2759"/>
<name>A0A9N9RSW9_9DIPT</name>
<dbReference type="PANTHER" id="PTHR23294">
    <property type="entry name" value="ET TRANSLATION PRODUCT-RELATED"/>
    <property type="match status" value="1"/>
</dbReference>
<dbReference type="AlphaFoldDB" id="A0A9N9RSW9"/>
<dbReference type="InterPro" id="IPR051617">
    <property type="entry name" value="UNC-93-like_regulator"/>
</dbReference>
<feature type="transmembrane region" description="Helical" evidence="9">
    <location>
        <begin position="77"/>
        <end position="94"/>
    </location>
</feature>